<reference evidence="1" key="1">
    <citation type="submission" date="2016-10" db="EMBL/GenBank/DDBJ databases">
        <authorList>
            <person name="de Groot N.N."/>
        </authorList>
    </citation>
    <scope>NUCLEOTIDE SEQUENCE</scope>
</reference>
<accession>A0A1W1EFV9</accession>
<evidence type="ECO:0000313" key="1">
    <source>
        <dbReference type="EMBL" id="SFZ98957.1"/>
    </source>
</evidence>
<sequence>MKNIILIVSLLTASLYADLNINQIENMILKIHKKRVGYDLNMLESTKNPFVVLEEENNVTTFVVKEVEDDVKISLHAIVAKKAYINDGWKDVNDTIMGYTLKYIGKRGVVLRNRNHIKKLFLSDKRDNFITVEGR</sequence>
<gene>
    <name evidence="1" type="ORF">MNB_SV-5-636</name>
</gene>
<dbReference type="AlphaFoldDB" id="A0A1W1EFV9"/>
<protein>
    <submittedName>
        <fullName evidence="1">Uncharacterized protein</fullName>
    </submittedName>
</protein>
<organism evidence="1">
    <name type="scientific">hydrothermal vent metagenome</name>
    <dbReference type="NCBI Taxonomy" id="652676"/>
    <lineage>
        <taxon>unclassified sequences</taxon>
        <taxon>metagenomes</taxon>
        <taxon>ecological metagenomes</taxon>
    </lineage>
</organism>
<dbReference type="EMBL" id="FPKX01000070">
    <property type="protein sequence ID" value="SFZ98957.1"/>
    <property type="molecule type" value="Genomic_DNA"/>
</dbReference>
<name>A0A1W1EFV9_9ZZZZ</name>
<proteinExistence type="predicted"/>